<protein>
    <submittedName>
        <fullName evidence="5">D-inositol-3-phosphate glycosyltransferase</fullName>
        <ecNumber evidence="5">2.4.1.250</ecNumber>
    </submittedName>
</protein>
<dbReference type="CDD" id="cd03801">
    <property type="entry name" value="GT4_PimA-like"/>
    <property type="match status" value="1"/>
</dbReference>
<dbReference type="PANTHER" id="PTHR12526:SF510">
    <property type="entry name" value="D-INOSITOL 3-PHOSPHATE GLYCOSYLTRANSFERASE"/>
    <property type="match status" value="1"/>
</dbReference>
<dbReference type="InterPro" id="IPR028098">
    <property type="entry name" value="Glyco_trans_4-like_N"/>
</dbReference>
<dbReference type="Pfam" id="PF00534">
    <property type="entry name" value="Glycos_transf_1"/>
    <property type="match status" value="1"/>
</dbReference>
<dbReference type="PANTHER" id="PTHR12526">
    <property type="entry name" value="GLYCOSYLTRANSFERASE"/>
    <property type="match status" value="1"/>
</dbReference>
<sequence length="389" mass="42387">MNEPVGMSAEATGARDPIRVLHVGPGRGQRGGIASVLAELGTQRARFADTAIELSFFETRGFKSAAALAAFVCVDLPRFTFGVLQKADIVHFHVSVRGSFYRKLVLWAIAKLRGRRTVFHLHAGNFESFAMQAGPFTRHAIAWFVRGVDASVAVSSPIAVEMRQLGTDRRTLHVIGNTACDAEAAAHRHPVVKERPDRAAPAYVAFAGRLTKQKGVDDLLTAIALLADDGYCVPVRFAGVGDMARWERLARDYRIDDRVQFVGWLEGDAKLAFYRGARVFCMPSHYESFGIATLEAMFSCVPVVGTRVGGFVDLVEDGVSGFLVEPSDPHALALRLKLLMGDAQAAASMGRAALVRAQQRYSCEAIVERYVQCYRSVIAAAARARRGES</sequence>
<dbReference type="Gene3D" id="3.40.50.2000">
    <property type="entry name" value="Glycogen Phosphorylase B"/>
    <property type="match status" value="2"/>
</dbReference>
<dbReference type="InterPro" id="IPR001296">
    <property type="entry name" value="Glyco_trans_1"/>
</dbReference>
<dbReference type="GO" id="GO:0102710">
    <property type="term" value="F:D-inositol-3-phosphate glycosyltransferase activity"/>
    <property type="evidence" value="ECO:0007669"/>
    <property type="project" value="UniProtKB-EC"/>
</dbReference>
<dbReference type="EC" id="2.4.1.250" evidence="5"/>
<dbReference type="Proteomes" id="UP000494363">
    <property type="component" value="Unassembled WGS sequence"/>
</dbReference>
<evidence type="ECO:0000313" key="6">
    <source>
        <dbReference type="Proteomes" id="UP000494363"/>
    </source>
</evidence>
<dbReference type="Pfam" id="PF13439">
    <property type="entry name" value="Glyco_transf_4"/>
    <property type="match status" value="1"/>
</dbReference>
<keyword evidence="1 5" id="KW-0328">Glycosyltransferase</keyword>
<evidence type="ECO:0000259" key="4">
    <source>
        <dbReference type="Pfam" id="PF13439"/>
    </source>
</evidence>
<feature type="domain" description="Glycosyltransferase subfamily 4-like N-terminal" evidence="4">
    <location>
        <begin position="86"/>
        <end position="177"/>
    </location>
</feature>
<evidence type="ECO:0000256" key="2">
    <source>
        <dbReference type="ARBA" id="ARBA00022679"/>
    </source>
</evidence>
<dbReference type="AlphaFoldDB" id="A0A6J5DCH0"/>
<organism evidence="5 6">
    <name type="scientific">Paraburkholderia humisilvae</name>
    <dbReference type="NCBI Taxonomy" id="627669"/>
    <lineage>
        <taxon>Bacteria</taxon>
        <taxon>Pseudomonadati</taxon>
        <taxon>Pseudomonadota</taxon>
        <taxon>Betaproteobacteria</taxon>
        <taxon>Burkholderiales</taxon>
        <taxon>Burkholderiaceae</taxon>
        <taxon>Paraburkholderia</taxon>
    </lineage>
</organism>
<evidence type="ECO:0000313" key="5">
    <source>
        <dbReference type="EMBL" id="CAB3751948.1"/>
    </source>
</evidence>
<gene>
    <name evidence="5" type="primary">mshA_5</name>
    <name evidence="5" type="ORF">LMG29542_01612</name>
</gene>
<evidence type="ECO:0000259" key="3">
    <source>
        <dbReference type="Pfam" id="PF00534"/>
    </source>
</evidence>
<feature type="domain" description="Glycosyl transferase family 1" evidence="3">
    <location>
        <begin position="201"/>
        <end position="353"/>
    </location>
</feature>
<dbReference type="SUPFAM" id="SSF53756">
    <property type="entry name" value="UDP-Glycosyltransferase/glycogen phosphorylase"/>
    <property type="match status" value="1"/>
</dbReference>
<keyword evidence="2 5" id="KW-0808">Transferase</keyword>
<dbReference type="RefSeq" id="WP_246355749.1">
    <property type="nucleotide sequence ID" value="NZ_CADIKH010000006.1"/>
</dbReference>
<keyword evidence="6" id="KW-1185">Reference proteome</keyword>
<evidence type="ECO:0000256" key="1">
    <source>
        <dbReference type="ARBA" id="ARBA00022676"/>
    </source>
</evidence>
<dbReference type="EMBL" id="CADIKH010000006">
    <property type="protein sequence ID" value="CAB3751948.1"/>
    <property type="molecule type" value="Genomic_DNA"/>
</dbReference>
<accession>A0A6J5DCH0</accession>
<reference evidence="5 6" key="1">
    <citation type="submission" date="2020-04" db="EMBL/GenBank/DDBJ databases">
        <authorList>
            <person name="De Canck E."/>
        </authorList>
    </citation>
    <scope>NUCLEOTIDE SEQUENCE [LARGE SCALE GENOMIC DNA]</scope>
    <source>
        <strain evidence="5 6">LMG 29542</strain>
    </source>
</reference>
<name>A0A6J5DCH0_9BURK</name>
<proteinExistence type="predicted"/>